<name>A0A448ZC61_9STRA</name>
<accession>A0A448ZC61</accession>
<dbReference type="AlphaFoldDB" id="A0A448ZC61"/>
<feature type="transmembrane region" description="Helical" evidence="1">
    <location>
        <begin position="22"/>
        <end position="40"/>
    </location>
</feature>
<keyword evidence="1" id="KW-0472">Membrane</keyword>
<evidence type="ECO:0000313" key="3">
    <source>
        <dbReference type="Proteomes" id="UP000291116"/>
    </source>
</evidence>
<proteinExistence type="predicted"/>
<evidence type="ECO:0000256" key="1">
    <source>
        <dbReference type="SAM" id="Phobius"/>
    </source>
</evidence>
<keyword evidence="3" id="KW-1185">Reference proteome</keyword>
<dbReference type="EMBL" id="CAACVS010000226">
    <property type="protein sequence ID" value="VEU39629.1"/>
    <property type="molecule type" value="Genomic_DNA"/>
</dbReference>
<dbReference type="OrthoDB" id="36576at2759"/>
<evidence type="ECO:0000313" key="2">
    <source>
        <dbReference type="EMBL" id="VEU39629.1"/>
    </source>
</evidence>
<protein>
    <recommendedName>
        <fullName evidence="4">HIG1 domain-containing protein</fullName>
    </recommendedName>
</protein>
<evidence type="ECO:0008006" key="4">
    <source>
        <dbReference type="Google" id="ProtNLM"/>
    </source>
</evidence>
<dbReference type="Proteomes" id="UP000291116">
    <property type="component" value="Unassembled WGS sequence"/>
</dbReference>
<reference evidence="2 3" key="1">
    <citation type="submission" date="2019-01" db="EMBL/GenBank/DDBJ databases">
        <authorList>
            <person name="Ferrante I. M."/>
        </authorList>
    </citation>
    <scope>NUCLEOTIDE SEQUENCE [LARGE SCALE GENOMIC DNA]</scope>
    <source>
        <strain evidence="2 3">B856</strain>
    </source>
</reference>
<gene>
    <name evidence="2" type="ORF">PSNMU_V1.4_AUG-EV-PASAV3_0063560</name>
</gene>
<keyword evidence="1" id="KW-1133">Transmembrane helix</keyword>
<sequence>MSSLTPEHRREEVTASAWNDGMVNGAMMFVPTLGGLWLAMKNPRFRKLTNAQSRTAIAIMPPLFTFAVTSEQKLTHRMHEVASESEHNLETVAWAERAKNKGTTSEEVQLRQLYRQSILDTGVRLVDTPTLSAYQSTANFVQSNPFKCIAAIGMPSVAYIFYGQGSKNGVAESFQMRLLHTRVFGQFAVICTLLGVMSLKEVMDRYGRYVTEDEIEARVREMEQTRTRLLTKQEYQNALRRPS</sequence>
<keyword evidence="1" id="KW-0812">Transmembrane</keyword>
<organism evidence="2 3">
    <name type="scientific">Pseudo-nitzschia multistriata</name>
    <dbReference type="NCBI Taxonomy" id="183589"/>
    <lineage>
        <taxon>Eukaryota</taxon>
        <taxon>Sar</taxon>
        <taxon>Stramenopiles</taxon>
        <taxon>Ochrophyta</taxon>
        <taxon>Bacillariophyta</taxon>
        <taxon>Bacillariophyceae</taxon>
        <taxon>Bacillariophycidae</taxon>
        <taxon>Bacillariales</taxon>
        <taxon>Bacillariaceae</taxon>
        <taxon>Pseudo-nitzschia</taxon>
    </lineage>
</organism>